<gene>
    <name evidence="1" type="ORF">ALQ44_00378</name>
</gene>
<organism evidence="1 2">
    <name type="scientific">Pseudomonas syringae pv. pisi</name>
    <dbReference type="NCBI Taxonomy" id="59510"/>
    <lineage>
        <taxon>Bacteria</taxon>
        <taxon>Pseudomonadati</taxon>
        <taxon>Pseudomonadota</taxon>
        <taxon>Gammaproteobacteria</taxon>
        <taxon>Pseudomonadales</taxon>
        <taxon>Pseudomonadaceae</taxon>
        <taxon>Pseudomonas</taxon>
        <taxon>Pseudomonas syringae</taxon>
    </lineage>
</organism>
<protein>
    <submittedName>
        <fullName evidence="1">Uncharacterized protein</fullName>
    </submittedName>
</protein>
<evidence type="ECO:0000313" key="1">
    <source>
        <dbReference type="EMBL" id="RMO22537.1"/>
    </source>
</evidence>
<accession>A0A3M3TNK8</accession>
<proteinExistence type="predicted"/>
<name>A0A3M3TNK8_PSESJ</name>
<comment type="caution">
    <text evidence="1">The sequence shown here is derived from an EMBL/GenBank/DDBJ whole genome shotgun (WGS) entry which is preliminary data.</text>
</comment>
<sequence>MLAVTAQGFNMTKFLIGFTYHEPERWALFQKGIIEDCESSTGIYVEAATAGEAIAWAERIAEELLRASNSDHNLDWKSLGYECWVVDDPIDSDWSHCLAYFQSVEIGAFPDFVNMGASAYGKWAEDNGIFPTQSCEPR</sequence>
<dbReference type="AlphaFoldDB" id="A0A3M3TNK8"/>
<reference evidence="1 2" key="1">
    <citation type="submission" date="2018-08" db="EMBL/GenBank/DDBJ databases">
        <title>Recombination of ecologically and evolutionarily significant loci maintains genetic cohesion in the Pseudomonas syringae species complex.</title>
        <authorList>
            <person name="Dillon M."/>
            <person name="Thakur S."/>
            <person name="Almeida R.N.D."/>
            <person name="Weir B.S."/>
            <person name="Guttman D.S."/>
        </authorList>
    </citation>
    <scope>NUCLEOTIDE SEQUENCE [LARGE SCALE GENOMIC DNA]</scope>
    <source>
        <strain evidence="1 2">ICMP 2788</strain>
    </source>
</reference>
<dbReference type="EMBL" id="RBPQ01000244">
    <property type="protein sequence ID" value="RMO22537.1"/>
    <property type="molecule type" value="Genomic_DNA"/>
</dbReference>
<evidence type="ECO:0000313" key="2">
    <source>
        <dbReference type="Proteomes" id="UP000276886"/>
    </source>
</evidence>
<dbReference type="Proteomes" id="UP000276886">
    <property type="component" value="Unassembled WGS sequence"/>
</dbReference>